<name>A0ABD0JKG1_9CAEN</name>
<feature type="coiled-coil region" evidence="1">
    <location>
        <begin position="211"/>
        <end position="270"/>
    </location>
</feature>
<evidence type="ECO:0000256" key="1">
    <source>
        <dbReference type="SAM" id="Coils"/>
    </source>
</evidence>
<gene>
    <name evidence="2" type="ORF">BaRGS_00033389</name>
</gene>
<keyword evidence="1" id="KW-0175">Coiled coil</keyword>
<feature type="coiled-coil region" evidence="1">
    <location>
        <begin position="49"/>
        <end position="167"/>
    </location>
</feature>
<keyword evidence="3" id="KW-1185">Reference proteome</keyword>
<dbReference type="AlphaFoldDB" id="A0ABD0JKG1"/>
<dbReference type="EMBL" id="JACVVK020000408">
    <property type="protein sequence ID" value="KAK7475371.1"/>
    <property type="molecule type" value="Genomic_DNA"/>
</dbReference>
<evidence type="ECO:0000313" key="2">
    <source>
        <dbReference type="EMBL" id="KAK7475371.1"/>
    </source>
</evidence>
<proteinExistence type="predicted"/>
<dbReference type="Proteomes" id="UP001519460">
    <property type="component" value="Unassembled WGS sequence"/>
</dbReference>
<sequence>MNGSLKFPQLQPRYHGVPRRYEETRPVVIQDFTHRKIVGIGHDIQRRLLERLEREKTETVRAAEEAVWEEAEKRKASALQRVRDEGVQQIQQQLEEERKMHEQHVKEECLKVEMAMQKQAIEQVQEERAKAEKQLKEAVERVEARCAKELKEAVAQAKQREQEAAAKNIVTIVQKHAVETEKIRTEAMQDKAKAITALTVAKDEERANAVAQACERERKIATEKLDKMRKEGQKALEREYKKMVEMIVEIEGLKVQIQEVEKRKERVSEYLMVTRQHFQDYIDRMKAFYPGQADYMLPPAYLDEIERGLMVAK</sequence>
<organism evidence="2 3">
    <name type="scientific">Batillaria attramentaria</name>
    <dbReference type="NCBI Taxonomy" id="370345"/>
    <lineage>
        <taxon>Eukaryota</taxon>
        <taxon>Metazoa</taxon>
        <taxon>Spiralia</taxon>
        <taxon>Lophotrochozoa</taxon>
        <taxon>Mollusca</taxon>
        <taxon>Gastropoda</taxon>
        <taxon>Caenogastropoda</taxon>
        <taxon>Sorbeoconcha</taxon>
        <taxon>Cerithioidea</taxon>
        <taxon>Batillariidae</taxon>
        <taxon>Batillaria</taxon>
    </lineage>
</organism>
<dbReference type="InterPro" id="IPR038927">
    <property type="entry name" value="C6orf163"/>
</dbReference>
<comment type="caution">
    <text evidence="2">The sequence shown here is derived from an EMBL/GenBank/DDBJ whole genome shotgun (WGS) entry which is preliminary data.</text>
</comment>
<accession>A0ABD0JKG1</accession>
<dbReference type="PANTHER" id="PTHR34645:SF1">
    <property type="entry name" value="GENE 136-RELATED"/>
    <property type="match status" value="1"/>
</dbReference>
<dbReference type="PANTHER" id="PTHR34645">
    <property type="entry name" value="SIMILAR TO HYPOTHETICAL PROTEIN"/>
    <property type="match status" value="1"/>
</dbReference>
<protein>
    <submittedName>
        <fullName evidence="2">Uncharacterized protein</fullName>
    </submittedName>
</protein>
<evidence type="ECO:0000313" key="3">
    <source>
        <dbReference type="Proteomes" id="UP001519460"/>
    </source>
</evidence>
<reference evidence="2 3" key="1">
    <citation type="journal article" date="2023" name="Sci. Data">
        <title>Genome assembly of the Korean intertidal mud-creeper Batillaria attramentaria.</title>
        <authorList>
            <person name="Patra A.K."/>
            <person name="Ho P.T."/>
            <person name="Jun S."/>
            <person name="Lee S.J."/>
            <person name="Kim Y."/>
            <person name="Won Y.J."/>
        </authorList>
    </citation>
    <scope>NUCLEOTIDE SEQUENCE [LARGE SCALE GENOMIC DNA]</scope>
    <source>
        <strain evidence="2">Wonlab-2016</strain>
    </source>
</reference>